<dbReference type="EMBL" id="KV417308">
    <property type="protein sequence ID" value="KZO92637.1"/>
    <property type="molecule type" value="Genomic_DNA"/>
</dbReference>
<dbReference type="PROSITE" id="PS00036">
    <property type="entry name" value="BZIP_BASIC"/>
    <property type="match status" value="1"/>
</dbReference>
<dbReference type="GO" id="GO:0003700">
    <property type="term" value="F:DNA-binding transcription factor activity"/>
    <property type="evidence" value="ECO:0007669"/>
    <property type="project" value="InterPro"/>
</dbReference>
<feature type="compositionally biased region" description="Basic residues" evidence="1">
    <location>
        <begin position="119"/>
        <end position="128"/>
    </location>
</feature>
<feature type="domain" description="BZIP" evidence="2">
    <location>
        <begin position="380"/>
        <end position="394"/>
    </location>
</feature>
<proteinExistence type="predicted"/>
<feature type="compositionally biased region" description="Low complexity" evidence="1">
    <location>
        <begin position="223"/>
        <end position="232"/>
    </location>
</feature>
<feature type="region of interest" description="Disordered" evidence="1">
    <location>
        <begin position="188"/>
        <end position="266"/>
    </location>
</feature>
<evidence type="ECO:0000256" key="1">
    <source>
        <dbReference type="SAM" id="MobiDB-lite"/>
    </source>
</evidence>
<gene>
    <name evidence="3" type="ORF">CALVIDRAFT_529959</name>
</gene>
<feature type="compositionally biased region" description="Low complexity" evidence="1">
    <location>
        <begin position="335"/>
        <end position="352"/>
    </location>
</feature>
<feature type="region of interest" description="Disordered" evidence="1">
    <location>
        <begin position="112"/>
        <end position="146"/>
    </location>
</feature>
<sequence>MTTFMPGPDVAPFRLPGLSLGAFQQQDALGLALSGFGLDNELVPNLAYPEPSSQELRAITHESDILQSTIAALFGSYPGGAASAHAEADPPSSQNTQDVFDQFLNAELYDPAPDGGHVAHTHHHHHQAARTVTPLALPRRPAQAEDVPDADLLRDVLGSPQASPTVVDSLFLLSPEFAVDPMVLHTHATRSSTRLQPAQPQPQPQPSAASSPLSEVPSPLTPLPSGSGSAPRPTRPLPRARSKAAHRIIPYEAPVQPRKYEGDSLTARKKAQANVLERVDPKLREGVKRLLDGKPVFSQSTEEEREEDDEEEDDELRLESEEEPEPPRKKQKGKAAAAVPPRAASAAASSTAKLSKRERAAIAAEVLAAAEETVGKAGDKRYKNTMSQRRSREKKRQEMAVLSEENDRLREELARVQAEHARDVERLEAQIGQLNQQVYELLLAGLGQPAQ</sequence>
<dbReference type="InterPro" id="IPR004827">
    <property type="entry name" value="bZIP"/>
</dbReference>
<reference evidence="3 4" key="1">
    <citation type="journal article" date="2016" name="Mol. Biol. Evol.">
        <title>Comparative Genomics of Early-Diverging Mushroom-Forming Fungi Provides Insights into the Origins of Lignocellulose Decay Capabilities.</title>
        <authorList>
            <person name="Nagy L.G."/>
            <person name="Riley R."/>
            <person name="Tritt A."/>
            <person name="Adam C."/>
            <person name="Daum C."/>
            <person name="Floudas D."/>
            <person name="Sun H."/>
            <person name="Yadav J.S."/>
            <person name="Pangilinan J."/>
            <person name="Larsson K.H."/>
            <person name="Matsuura K."/>
            <person name="Barry K."/>
            <person name="Labutti K."/>
            <person name="Kuo R."/>
            <person name="Ohm R.A."/>
            <person name="Bhattacharya S.S."/>
            <person name="Shirouzu T."/>
            <person name="Yoshinaga Y."/>
            <person name="Martin F.M."/>
            <person name="Grigoriev I.V."/>
            <person name="Hibbett D.S."/>
        </authorList>
    </citation>
    <scope>NUCLEOTIDE SEQUENCE [LARGE SCALE GENOMIC DNA]</scope>
    <source>
        <strain evidence="3 4">TUFC12733</strain>
    </source>
</reference>
<organism evidence="3 4">
    <name type="scientific">Calocera viscosa (strain TUFC12733)</name>
    <dbReference type="NCBI Taxonomy" id="1330018"/>
    <lineage>
        <taxon>Eukaryota</taxon>
        <taxon>Fungi</taxon>
        <taxon>Dikarya</taxon>
        <taxon>Basidiomycota</taxon>
        <taxon>Agaricomycotina</taxon>
        <taxon>Dacrymycetes</taxon>
        <taxon>Dacrymycetales</taxon>
        <taxon>Dacrymycetaceae</taxon>
        <taxon>Calocera</taxon>
    </lineage>
</organism>
<feature type="region of interest" description="Disordered" evidence="1">
    <location>
        <begin position="290"/>
        <end position="358"/>
    </location>
</feature>
<feature type="compositionally biased region" description="Acidic residues" evidence="1">
    <location>
        <begin position="301"/>
        <end position="324"/>
    </location>
</feature>
<dbReference type="AlphaFoldDB" id="A0A167IGY2"/>
<accession>A0A167IGY2</accession>
<dbReference type="Proteomes" id="UP000076738">
    <property type="component" value="Unassembled WGS sequence"/>
</dbReference>
<name>A0A167IGY2_CALVF</name>
<evidence type="ECO:0000313" key="3">
    <source>
        <dbReference type="EMBL" id="KZO92637.1"/>
    </source>
</evidence>
<dbReference type="OrthoDB" id="10599872at2759"/>
<evidence type="ECO:0000313" key="4">
    <source>
        <dbReference type="Proteomes" id="UP000076738"/>
    </source>
</evidence>
<keyword evidence="4" id="KW-1185">Reference proteome</keyword>
<protein>
    <recommendedName>
        <fullName evidence="2">BZIP domain-containing protein</fullName>
    </recommendedName>
</protein>
<evidence type="ECO:0000259" key="2">
    <source>
        <dbReference type="PROSITE" id="PS00036"/>
    </source>
</evidence>
<dbReference type="CDD" id="cd14686">
    <property type="entry name" value="bZIP"/>
    <property type="match status" value="1"/>
</dbReference>
<feature type="compositionally biased region" description="Basic and acidic residues" evidence="1">
    <location>
        <begin position="373"/>
        <end position="382"/>
    </location>
</feature>
<feature type="region of interest" description="Disordered" evidence="1">
    <location>
        <begin position="373"/>
        <end position="405"/>
    </location>
</feature>